<proteinExistence type="predicted"/>
<dbReference type="Pfam" id="PF14394">
    <property type="entry name" value="DUF4423"/>
    <property type="match status" value="1"/>
</dbReference>
<protein>
    <recommendedName>
        <fullName evidence="1">HTH cro/C1-type domain-containing protein</fullName>
    </recommendedName>
</protein>
<organism evidence="2 3">
    <name type="scientific">Bdellovibrio bacteriovorus</name>
    <dbReference type="NCBI Taxonomy" id="959"/>
    <lineage>
        <taxon>Bacteria</taxon>
        <taxon>Pseudomonadati</taxon>
        <taxon>Bdellovibrionota</taxon>
        <taxon>Bdellovibrionia</taxon>
        <taxon>Bdellovibrionales</taxon>
        <taxon>Pseudobdellovibrionaceae</taxon>
        <taxon>Bdellovibrio</taxon>
    </lineage>
</organism>
<dbReference type="RefSeq" id="WP_061836678.1">
    <property type="nucleotide sequence ID" value="NZ_LUKE01000006.1"/>
</dbReference>
<accession>A0A150WF03</accession>
<dbReference type="InterPro" id="IPR001387">
    <property type="entry name" value="Cro/C1-type_HTH"/>
</dbReference>
<dbReference type="EMBL" id="LUKE01000006">
    <property type="protein sequence ID" value="KYG61596.1"/>
    <property type="molecule type" value="Genomic_DNA"/>
</dbReference>
<name>A0A150WF03_BDEBC</name>
<sequence>MKSIYEFDDFVDFLNARLLDIQKKRPRYSLRSWSMKLGFSAPGPLSRILSRKREPTLAHVLKIAKALEFSEQERLYAECLIQFSKHKFPDSYRQIQEALRPSKQVSVNRLSLNEFTMISEWYYAAIMEALSLDKEFRLASDFKSVLRPRLTIVQIQKALTVLQQVGMIKKENDIYIRIKKEELSHTTVAQKSVALGNFHSQMLDLAKESIRDVPREKRSIQGLTLAIKKENYNKIEFLLAKFYQEIFSLCEENAADTIYQLSTAFFPLGENK</sequence>
<keyword evidence="3" id="KW-1185">Reference proteome</keyword>
<dbReference type="PROSITE" id="PS50943">
    <property type="entry name" value="HTH_CROC1"/>
    <property type="match status" value="1"/>
</dbReference>
<evidence type="ECO:0000313" key="2">
    <source>
        <dbReference type="EMBL" id="KYG61596.1"/>
    </source>
</evidence>
<dbReference type="Proteomes" id="UP000075320">
    <property type="component" value="Unassembled WGS sequence"/>
</dbReference>
<dbReference type="InterPro" id="IPR025537">
    <property type="entry name" value="DUF4423"/>
</dbReference>
<evidence type="ECO:0000313" key="3">
    <source>
        <dbReference type="Proteomes" id="UP000075320"/>
    </source>
</evidence>
<dbReference type="AlphaFoldDB" id="A0A150WF03"/>
<dbReference type="NCBIfam" id="TIGR02147">
    <property type="entry name" value="Fsuc_second"/>
    <property type="match status" value="1"/>
</dbReference>
<evidence type="ECO:0000259" key="1">
    <source>
        <dbReference type="PROSITE" id="PS50943"/>
    </source>
</evidence>
<feature type="domain" description="HTH cro/C1-type" evidence="1">
    <location>
        <begin position="45"/>
        <end position="74"/>
    </location>
</feature>
<gene>
    <name evidence="2" type="ORF">AZI86_17995</name>
</gene>
<dbReference type="InterPro" id="IPR011873">
    <property type="entry name" value="CHP02147"/>
</dbReference>
<reference evidence="2 3" key="1">
    <citation type="submission" date="2016-03" db="EMBL/GenBank/DDBJ databases">
        <authorList>
            <person name="Ploux O."/>
        </authorList>
    </citation>
    <scope>NUCLEOTIDE SEQUENCE [LARGE SCALE GENOMIC DNA]</scope>
    <source>
        <strain evidence="2 3">R0</strain>
    </source>
</reference>
<dbReference type="OrthoDB" id="9803199at2"/>
<comment type="caution">
    <text evidence="2">The sequence shown here is derived from an EMBL/GenBank/DDBJ whole genome shotgun (WGS) entry which is preliminary data.</text>
</comment>